<dbReference type="EMBL" id="SDHZ01000001">
    <property type="protein sequence ID" value="RXK85460.1"/>
    <property type="molecule type" value="Genomic_DNA"/>
</dbReference>
<proteinExistence type="inferred from homology"/>
<feature type="signal peptide" evidence="8">
    <location>
        <begin position="1"/>
        <end position="24"/>
    </location>
</feature>
<gene>
    <name evidence="9" type="ORF">ESB13_01150</name>
</gene>
<dbReference type="OrthoDB" id="9765571at2"/>
<keyword evidence="3" id="KW-1134">Transmembrane beta strand</keyword>
<comment type="subcellular location">
    <subcellularLocation>
        <location evidence="1">Cell outer membrane</location>
        <topology evidence="1">Multi-pass membrane protein</topology>
    </subcellularLocation>
</comment>
<keyword evidence="6" id="KW-0472">Membrane</keyword>
<sequence>MKRKSTRSCLLLIGAIAAMPCLKAQTPDDALRAGWFVPGGSARNMAVGGAMGSLGGDITATHVNPAGLGFYKTREIVLSPGFIFNSNKGDFRDSSMKGPSKSAFAYGPIGIVLGSGKTRRSNWSSSAFALSVSQLASYNNRVSYSGYNNMTSFSEQYLEELKYDNADTIAAYNNYVNGASLAYATYLINHKFDGNGNFDGYQSAVYVNPITNVGVFQDYTANTWGGMHEVSLGLGGGIEDRLYFGGSLNVPIQKYHREITYRETDATGNNNNDFGYFEYQERFNSSGVGLNAKLGFIYKPKEFIRIGMAFHTPSVMSIKDELSASITTNTENLFPGNPVATATTEGLNNGRKVTRNYGQVTPYRVIASGSYVFREVENTQRQRAFVTADIEFINHRGSRFFASEDDAEYSGAKEYYRMANDAIKDYLKGAFNFRLGGELKFDPWMFRLGGAYYGSPYKDKELKAHRIMASGGIGYRNHGIFIDLTYAHTFNKDVNFPYRLNDKPNTFAKVNNNRGNLILTVGFKI</sequence>
<keyword evidence="7" id="KW-0998">Cell outer membrane</keyword>
<evidence type="ECO:0000256" key="5">
    <source>
        <dbReference type="ARBA" id="ARBA00022729"/>
    </source>
</evidence>
<keyword evidence="10" id="KW-1185">Reference proteome</keyword>
<comment type="caution">
    <text evidence="9">The sequence shown here is derived from an EMBL/GenBank/DDBJ whole genome shotgun (WGS) entry which is preliminary data.</text>
</comment>
<dbReference type="GO" id="GO:0009279">
    <property type="term" value="C:cell outer membrane"/>
    <property type="evidence" value="ECO:0007669"/>
    <property type="project" value="UniProtKB-SubCell"/>
</dbReference>
<name>A0A4Q1D8D2_9BACT</name>
<evidence type="ECO:0000256" key="7">
    <source>
        <dbReference type="ARBA" id="ARBA00023237"/>
    </source>
</evidence>
<dbReference type="AlphaFoldDB" id="A0A4Q1D8D2"/>
<dbReference type="GO" id="GO:0015483">
    <property type="term" value="F:long-chain fatty acid transporting porin activity"/>
    <property type="evidence" value="ECO:0007669"/>
    <property type="project" value="TreeGrafter"/>
</dbReference>
<feature type="chain" id="PRO_5020724574" description="Aromatic hydrocarbon degradation protein" evidence="8">
    <location>
        <begin position="25"/>
        <end position="525"/>
    </location>
</feature>
<dbReference type="InterPro" id="IPR005017">
    <property type="entry name" value="OMPP1/FadL/TodX"/>
</dbReference>
<protein>
    <recommendedName>
        <fullName evidence="11">Aromatic hydrocarbon degradation protein</fullName>
    </recommendedName>
</protein>
<evidence type="ECO:0000313" key="10">
    <source>
        <dbReference type="Proteomes" id="UP000290545"/>
    </source>
</evidence>
<evidence type="ECO:0000256" key="2">
    <source>
        <dbReference type="ARBA" id="ARBA00008163"/>
    </source>
</evidence>
<dbReference type="RefSeq" id="WP_129001212.1">
    <property type="nucleotide sequence ID" value="NZ_SDHZ01000001.1"/>
</dbReference>
<dbReference type="PANTHER" id="PTHR35093">
    <property type="entry name" value="OUTER MEMBRANE PROTEIN NMB0088-RELATED"/>
    <property type="match status" value="1"/>
</dbReference>
<accession>A0A4Q1D8D2</accession>
<reference evidence="9 10" key="1">
    <citation type="submission" date="2019-01" db="EMBL/GenBank/DDBJ databases">
        <title>Filimonas sp. strain TTM-71.</title>
        <authorList>
            <person name="Chen W.-M."/>
        </authorList>
    </citation>
    <scope>NUCLEOTIDE SEQUENCE [LARGE SCALE GENOMIC DNA]</scope>
    <source>
        <strain evidence="9 10">TTM-71</strain>
    </source>
</reference>
<evidence type="ECO:0000256" key="4">
    <source>
        <dbReference type="ARBA" id="ARBA00022692"/>
    </source>
</evidence>
<evidence type="ECO:0000256" key="3">
    <source>
        <dbReference type="ARBA" id="ARBA00022452"/>
    </source>
</evidence>
<evidence type="ECO:0000256" key="1">
    <source>
        <dbReference type="ARBA" id="ARBA00004571"/>
    </source>
</evidence>
<evidence type="ECO:0000256" key="6">
    <source>
        <dbReference type="ARBA" id="ARBA00023136"/>
    </source>
</evidence>
<dbReference type="PANTHER" id="PTHR35093:SF8">
    <property type="entry name" value="OUTER MEMBRANE PROTEIN NMB0088-RELATED"/>
    <property type="match status" value="1"/>
</dbReference>
<dbReference type="Gene3D" id="2.40.160.60">
    <property type="entry name" value="Outer membrane protein transport protein (OMPP1/FadL/TodX)"/>
    <property type="match status" value="1"/>
</dbReference>
<evidence type="ECO:0008006" key="11">
    <source>
        <dbReference type="Google" id="ProtNLM"/>
    </source>
</evidence>
<evidence type="ECO:0000313" key="9">
    <source>
        <dbReference type="EMBL" id="RXK85460.1"/>
    </source>
</evidence>
<dbReference type="SUPFAM" id="SSF56935">
    <property type="entry name" value="Porins"/>
    <property type="match status" value="1"/>
</dbReference>
<organism evidence="9 10">
    <name type="scientific">Filimonas effusa</name>
    <dbReference type="NCBI Taxonomy" id="2508721"/>
    <lineage>
        <taxon>Bacteria</taxon>
        <taxon>Pseudomonadati</taxon>
        <taxon>Bacteroidota</taxon>
        <taxon>Chitinophagia</taxon>
        <taxon>Chitinophagales</taxon>
        <taxon>Chitinophagaceae</taxon>
        <taxon>Filimonas</taxon>
    </lineage>
</organism>
<comment type="similarity">
    <text evidence="2">Belongs to the OmpP1/FadL family.</text>
</comment>
<keyword evidence="5 8" id="KW-0732">Signal</keyword>
<dbReference type="Proteomes" id="UP000290545">
    <property type="component" value="Unassembled WGS sequence"/>
</dbReference>
<keyword evidence="4" id="KW-0812">Transmembrane</keyword>
<evidence type="ECO:0000256" key="8">
    <source>
        <dbReference type="SAM" id="SignalP"/>
    </source>
</evidence>